<organism evidence="1 2">
    <name type="scientific">Candidatus Nitrosocosmicus arcticus</name>
    <dbReference type="NCBI Taxonomy" id="2035267"/>
    <lineage>
        <taxon>Archaea</taxon>
        <taxon>Nitrososphaerota</taxon>
        <taxon>Nitrososphaeria</taxon>
        <taxon>Nitrososphaerales</taxon>
        <taxon>Nitrososphaeraceae</taxon>
        <taxon>Candidatus Nitrosocosmicus</taxon>
    </lineage>
</organism>
<dbReference type="RefSeq" id="WP_144729705.1">
    <property type="nucleotide sequence ID" value="NZ_ML675581.1"/>
</dbReference>
<accession>A0A557SWE1</accession>
<keyword evidence="2" id="KW-1185">Reference proteome</keyword>
<dbReference type="EMBL" id="VOAH01000005">
    <property type="protein sequence ID" value="TVP40919.1"/>
    <property type="molecule type" value="Genomic_DNA"/>
</dbReference>
<dbReference type="AlphaFoldDB" id="A0A557SWE1"/>
<comment type="caution">
    <text evidence="1">The sequence shown here is derived from an EMBL/GenBank/DDBJ whole genome shotgun (WGS) entry which is preliminary data.</text>
</comment>
<gene>
    <name evidence="1" type="ORF">NARC_50100</name>
</gene>
<proteinExistence type="predicted"/>
<evidence type="ECO:0000313" key="1">
    <source>
        <dbReference type="EMBL" id="TVP40919.1"/>
    </source>
</evidence>
<evidence type="ECO:0000313" key="2">
    <source>
        <dbReference type="Proteomes" id="UP000315289"/>
    </source>
</evidence>
<reference evidence="1 2" key="1">
    <citation type="journal article" date="2019" name="Front. Microbiol.">
        <title>Ammonia Oxidation by the Arctic Terrestrial Thaumarchaeote Candidatus Nitrosocosmicus arcticus Is Stimulated by Increasing Temperatures.</title>
        <authorList>
            <person name="Alves R.J.E."/>
            <person name="Kerou M."/>
            <person name="Zappe A."/>
            <person name="Bittner R."/>
            <person name="Abby S.S."/>
            <person name="Schmidt H.A."/>
            <person name="Pfeifer K."/>
            <person name="Schleper C."/>
        </authorList>
    </citation>
    <scope>NUCLEOTIDE SEQUENCE [LARGE SCALE GENOMIC DNA]</scope>
    <source>
        <strain evidence="1 2">Kfb</strain>
    </source>
</reference>
<name>A0A557SWE1_9ARCH</name>
<protein>
    <submittedName>
        <fullName evidence="1">Uncharacterized protein</fullName>
    </submittedName>
</protein>
<dbReference type="Proteomes" id="UP000315289">
    <property type="component" value="Unassembled WGS sequence"/>
</dbReference>
<sequence>MGKIHVTYEGIEQFTGGGPKVTEYWIYINNHRSDGVIRGEGNGKSVYIENNNTSSKHDTVKMKGYGRGFTDSNGNIMFYPTAQLYDKPLNDNGSLTFLNKVIGITDWDVGNKLNTYYYTRWKLNNRRIFFCRNSVTKYE</sequence>